<evidence type="ECO:0000256" key="1">
    <source>
        <dbReference type="SAM" id="Coils"/>
    </source>
</evidence>
<evidence type="ECO:0000313" key="4">
    <source>
        <dbReference type="Proteomes" id="UP000050465"/>
    </source>
</evidence>
<dbReference type="PATRIC" id="fig|1666911.3.peg.1543"/>
<gene>
    <name evidence="3" type="ORF">HLUCCA11_24260</name>
</gene>
<reference evidence="3 4" key="1">
    <citation type="submission" date="2015-09" db="EMBL/GenBank/DDBJ databases">
        <title>Identification and resolution of microdiversity through metagenomic sequencing of parallel consortia.</title>
        <authorList>
            <person name="Nelson W.C."/>
            <person name="Romine M.F."/>
            <person name="Lindemann S.R."/>
        </authorList>
    </citation>
    <scope>NUCLEOTIDE SEQUENCE [LARGE SCALE GENOMIC DNA]</scope>
    <source>
        <strain evidence="3">Ana</strain>
    </source>
</reference>
<dbReference type="STRING" id="1666911.HLUCCA11_24260"/>
<organism evidence="3 4">
    <name type="scientific">Phormidesmis priestleyi Ana</name>
    <dbReference type="NCBI Taxonomy" id="1666911"/>
    <lineage>
        <taxon>Bacteria</taxon>
        <taxon>Bacillati</taxon>
        <taxon>Cyanobacteriota</taxon>
        <taxon>Cyanophyceae</taxon>
        <taxon>Leptolyngbyales</taxon>
        <taxon>Leptolyngbyaceae</taxon>
        <taxon>Phormidesmis</taxon>
    </lineage>
</organism>
<feature type="compositionally biased region" description="Low complexity" evidence="2">
    <location>
        <begin position="81"/>
        <end position="92"/>
    </location>
</feature>
<feature type="coiled-coil region" evidence="1">
    <location>
        <begin position="13"/>
        <end position="40"/>
    </location>
</feature>
<dbReference type="Proteomes" id="UP000050465">
    <property type="component" value="Unassembled WGS sequence"/>
</dbReference>
<feature type="compositionally biased region" description="Low complexity" evidence="2">
    <location>
        <begin position="47"/>
        <end position="65"/>
    </location>
</feature>
<dbReference type="EMBL" id="LJZR01000119">
    <property type="protein sequence ID" value="KPQ31220.1"/>
    <property type="molecule type" value="Genomic_DNA"/>
</dbReference>
<feature type="compositionally biased region" description="Low complexity" evidence="2">
    <location>
        <begin position="101"/>
        <end position="133"/>
    </location>
</feature>
<protein>
    <submittedName>
        <fullName evidence="3">Uncharacterized protein</fullName>
    </submittedName>
</protein>
<feature type="compositionally biased region" description="Acidic residues" evidence="2">
    <location>
        <begin position="66"/>
        <end position="80"/>
    </location>
</feature>
<keyword evidence="1" id="KW-0175">Coiled coil</keyword>
<sequence>MSTTVLPHLQSIEAELAAQATQLEAQIASVQEKLAGIRAVMPMFSQTSDTSASVGTATASTSESSIAEDDTVEDEPEEETTVVAEAPAPAKATKQKKTAQKKAATPKKAAAKAPASKKAPAKTTTAAKAPAKAPAKKATAKKKDGRAASWQKYTRPGVKNESIPDAVKLILETQPENDFKIADVMTALFKDDMPKSQYLKARNRISNVLSGGVRAGDWYKGERGTYRMTAA</sequence>
<comment type="caution">
    <text evidence="3">The sequence shown here is derived from an EMBL/GenBank/DDBJ whole genome shotgun (WGS) entry which is preliminary data.</text>
</comment>
<feature type="region of interest" description="Disordered" evidence="2">
    <location>
        <begin position="47"/>
        <end position="155"/>
    </location>
</feature>
<evidence type="ECO:0000313" key="3">
    <source>
        <dbReference type="EMBL" id="KPQ31220.1"/>
    </source>
</evidence>
<proteinExistence type="predicted"/>
<dbReference type="AlphaFoldDB" id="A0A0P7YLT6"/>
<evidence type="ECO:0000256" key="2">
    <source>
        <dbReference type="SAM" id="MobiDB-lite"/>
    </source>
</evidence>
<accession>A0A0P7YLT6</accession>
<name>A0A0P7YLT6_9CYAN</name>